<keyword evidence="2" id="KW-1185">Reference proteome</keyword>
<proteinExistence type="predicted"/>
<organism evidence="1 2">
    <name type="scientific">Artomyces pyxidatus</name>
    <dbReference type="NCBI Taxonomy" id="48021"/>
    <lineage>
        <taxon>Eukaryota</taxon>
        <taxon>Fungi</taxon>
        <taxon>Dikarya</taxon>
        <taxon>Basidiomycota</taxon>
        <taxon>Agaricomycotina</taxon>
        <taxon>Agaricomycetes</taxon>
        <taxon>Russulales</taxon>
        <taxon>Auriscalpiaceae</taxon>
        <taxon>Artomyces</taxon>
    </lineage>
</organism>
<sequence>MGLLYASSSTTADTSSDPTDFDREARELRTILKIGPNGKIVLSPGCCWCSWTLGDILNETSKHRIVSPLPETHSFIVPWVPPRGIPMRALQKLEERLMYRMFVRITGRSAVLYGRPEVAYSSIDDGPGDKSQMHFYNYTVYLNEKEDREKIYEGLE</sequence>
<comment type="caution">
    <text evidence="1">The sequence shown here is derived from an EMBL/GenBank/DDBJ whole genome shotgun (WGS) entry which is preliminary data.</text>
</comment>
<protein>
    <submittedName>
        <fullName evidence="1">Uncharacterized protein</fullName>
    </submittedName>
</protein>
<accession>A0ACB8SPY7</accession>
<dbReference type="EMBL" id="MU277240">
    <property type="protein sequence ID" value="KAI0057971.1"/>
    <property type="molecule type" value="Genomic_DNA"/>
</dbReference>
<name>A0ACB8SPY7_9AGAM</name>
<reference evidence="1" key="1">
    <citation type="submission" date="2021-03" db="EMBL/GenBank/DDBJ databases">
        <authorList>
            <consortium name="DOE Joint Genome Institute"/>
            <person name="Ahrendt S."/>
            <person name="Looney B.P."/>
            <person name="Miyauchi S."/>
            <person name="Morin E."/>
            <person name="Drula E."/>
            <person name="Courty P.E."/>
            <person name="Chicoki N."/>
            <person name="Fauchery L."/>
            <person name="Kohler A."/>
            <person name="Kuo A."/>
            <person name="Labutti K."/>
            <person name="Pangilinan J."/>
            <person name="Lipzen A."/>
            <person name="Riley R."/>
            <person name="Andreopoulos W."/>
            <person name="He G."/>
            <person name="Johnson J."/>
            <person name="Barry K.W."/>
            <person name="Grigoriev I.V."/>
            <person name="Nagy L."/>
            <person name="Hibbett D."/>
            <person name="Henrissat B."/>
            <person name="Matheny P.B."/>
            <person name="Labbe J."/>
            <person name="Martin F."/>
        </authorList>
    </citation>
    <scope>NUCLEOTIDE SEQUENCE</scope>
    <source>
        <strain evidence="1">HHB10654</strain>
    </source>
</reference>
<evidence type="ECO:0000313" key="1">
    <source>
        <dbReference type="EMBL" id="KAI0057971.1"/>
    </source>
</evidence>
<dbReference type="Proteomes" id="UP000814140">
    <property type="component" value="Unassembled WGS sequence"/>
</dbReference>
<reference evidence="1" key="2">
    <citation type="journal article" date="2022" name="New Phytol.">
        <title>Evolutionary transition to the ectomycorrhizal habit in the genomes of a hyperdiverse lineage of mushroom-forming fungi.</title>
        <authorList>
            <person name="Looney B."/>
            <person name="Miyauchi S."/>
            <person name="Morin E."/>
            <person name="Drula E."/>
            <person name="Courty P.E."/>
            <person name="Kohler A."/>
            <person name="Kuo A."/>
            <person name="LaButti K."/>
            <person name="Pangilinan J."/>
            <person name="Lipzen A."/>
            <person name="Riley R."/>
            <person name="Andreopoulos W."/>
            <person name="He G."/>
            <person name="Johnson J."/>
            <person name="Nolan M."/>
            <person name="Tritt A."/>
            <person name="Barry K.W."/>
            <person name="Grigoriev I.V."/>
            <person name="Nagy L.G."/>
            <person name="Hibbett D."/>
            <person name="Henrissat B."/>
            <person name="Matheny P.B."/>
            <person name="Labbe J."/>
            <person name="Martin F.M."/>
        </authorList>
    </citation>
    <scope>NUCLEOTIDE SEQUENCE</scope>
    <source>
        <strain evidence="1">HHB10654</strain>
    </source>
</reference>
<evidence type="ECO:0000313" key="2">
    <source>
        <dbReference type="Proteomes" id="UP000814140"/>
    </source>
</evidence>
<gene>
    <name evidence="1" type="ORF">BV25DRAFT_1830522</name>
</gene>